<proteinExistence type="predicted"/>
<organism evidence="3 4">
    <name type="scientific">Heligmosomoides polygyrus</name>
    <name type="common">Parasitic roundworm</name>
    <dbReference type="NCBI Taxonomy" id="6339"/>
    <lineage>
        <taxon>Eukaryota</taxon>
        <taxon>Metazoa</taxon>
        <taxon>Ecdysozoa</taxon>
        <taxon>Nematoda</taxon>
        <taxon>Chromadorea</taxon>
        <taxon>Rhabditida</taxon>
        <taxon>Rhabditina</taxon>
        <taxon>Rhabditomorpha</taxon>
        <taxon>Strongyloidea</taxon>
        <taxon>Heligmosomidae</taxon>
        <taxon>Heligmosomoides</taxon>
    </lineage>
</organism>
<feature type="compositionally biased region" description="Basic residues" evidence="1">
    <location>
        <begin position="58"/>
        <end position="68"/>
    </location>
</feature>
<keyword evidence="3" id="KW-1185">Reference proteome</keyword>
<dbReference type="WBParaSite" id="HPBE_0002483701-mRNA-1">
    <property type="protein sequence ID" value="HPBE_0002483701-mRNA-1"/>
    <property type="gene ID" value="HPBE_0002483701"/>
</dbReference>
<reference evidence="2 3" key="1">
    <citation type="submission" date="2018-11" db="EMBL/GenBank/DDBJ databases">
        <authorList>
            <consortium name="Pathogen Informatics"/>
        </authorList>
    </citation>
    <scope>NUCLEOTIDE SEQUENCE [LARGE SCALE GENOMIC DNA]</scope>
</reference>
<name>A0A183GQ67_HELPZ</name>
<dbReference type="Proteomes" id="UP000050761">
    <property type="component" value="Unassembled WGS sequence"/>
</dbReference>
<evidence type="ECO:0000256" key="1">
    <source>
        <dbReference type="SAM" id="MobiDB-lite"/>
    </source>
</evidence>
<protein>
    <submittedName>
        <fullName evidence="4">Transposase</fullName>
    </submittedName>
</protein>
<dbReference type="AlphaFoldDB" id="A0A183GQ67"/>
<gene>
    <name evidence="2" type="ORF">HPBE_LOCUS24836</name>
</gene>
<dbReference type="EMBL" id="UZAH01036941">
    <property type="protein sequence ID" value="VDP47582.1"/>
    <property type="molecule type" value="Genomic_DNA"/>
</dbReference>
<evidence type="ECO:0000313" key="4">
    <source>
        <dbReference type="WBParaSite" id="HPBE_0002483701-mRNA-1"/>
    </source>
</evidence>
<dbReference type="OrthoDB" id="5800121at2759"/>
<feature type="region of interest" description="Disordered" evidence="1">
    <location>
        <begin position="58"/>
        <end position="77"/>
    </location>
</feature>
<accession>A0A3P8D8K0</accession>
<evidence type="ECO:0000313" key="2">
    <source>
        <dbReference type="EMBL" id="VDP47582.1"/>
    </source>
</evidence>
<accession>A0A183GQ67</accession>
<evidence type="ECO:0000313" key="3">
    <source>
        <dbReference type="Proteomes" id="UP000050761"/>
    </source>
</evidence>
<sequence>MLCWTAGATRMDRIRNDAIRQKFDGTPIAEQMREARLRWYVHVLRGKEDSIRKIRSYPAKRPRGHPKQRWADTFHMD</sequence>
<reference evidence="4" key="2">
    <citation type="submission" date="2019-09" db="UniProtKB">
        <authorList>
            <consortium name="WormBaseParasite"/>
        </authorList>
    </citation>
    <scope>IDENTIFICATION</scope>
</reference>